<dbReference type="InterPro" id="IPR032675">
    <property type="entry name" value="LRR_dom_sf"/>
</dbReference>
<dbReference type="EMBL" id="JAWWNJ010000007">
    <property type="protein sequence ID" value="KAK7051999.1"/>
    <property type="molecule type" value="Genomic_DNA"/>
</dbReference>
<dbReference type="Proteomes" id="UP001362999">
    <property type="component" value="Unassembled WGS sequence"/>
</dbReference>
<evidence type="ECO:0000313" key="1">
    <source>
        <dbReference type="EMBL" id="KAK7051999.1"/>
    </source>
</evidence>
<dbReference type="SUPFAM" id="SSF52047">
    <property type="entry name" value="RNI-like"/>
    <property type="match status" value="1"/>
</dbReference>
<evidence type="ECO:0000313" key="2">
    <source>
        <dbReference type="Proteomes" id="UP001362999"/>
    </source>
</evidence>
<gene>
    <name evidence="1" type="ORF">R3P38DRAFT_2858030</name>
</gene>
<dbReference type="Gene3D" id="3.80.10.10">
    <property type="entry name" value="Ribonuclease Inhibitor"/>
    <property type="match status" value="1"/>
</dbReference>
<protein>
    <recommendedName>
        <fullName evidence="3">F-box domain-containing protein</fullName>
    </recommendedName>
</protein>
<organism evidence="1 2">
    <name type="scientific">Favolaschia claudopus</name>
    <dbReference type="NCBI Taxonomy" id="2862362"/>
    <lineage>
        <taxon>Eukaryota</taxon>
        <taxon>Fungi</taxon>
        <taxon>Dikarya</taxon>
        <taxon>Basidiomycota</taxon>
        <taxon>Agaricomycotina</taxon>
        <taxon>Agaricomycetes</taxon>
        <taxon>Agaricomycetidae</taxon>
        <taxon>Agaricales</taxon>
        <taxon>Marasmiineae</taxon>
        <taxon>Mycenaceae</taxon>
        <taxon>Favolaschia</taxon>
    </lineage>
</organism>
<dbReference type="AlphaFoldDB" id="A0AAW0DL24"/>
<comment type="caution">
    <text evidence="1">The sequence shown here is derived from an EMBL/GenBank/DDBJ whole genome shotgun (WGS) entry which is preliminary data.</text>
</comment>
<evidence type="ECO:0008006" key="3">
    <source>
        <dbReference type="Google" id="ProtNLM"/>
    </source>
</evidence>
<sequence length="516" mass="58588">MDYFSSLAAEFLHLICAPCAIPEIRHLRLTCKSISAVADEYLLPVVELYYCYESIRFAEELSRSRVSCSIRLLCFHADRLNGQKGHYTTDETPGQARRSVLTYDGWMLGRDPDLDFTDGRWGITDDSYPEAPLRVAYNSVDAPCQAALRKGAAKIQQMKEGSAHPRFNLEAAYEHYLRLWSEQGQLDGSDTLQTTLETLFAECPRLVDVIVSCGDSLVPTTTYRVQDFTRALACPNSDPESPHSGVHTLNSVLSAATKTHKKIRMLGAGKLGYQFFLQDPRTLDLFAPTFTSLEKLLLQLETPYHLRNREKDELRLLIKPLRKESNQHIPHILHQMANLQDLTIIMPGLTSYGSVKTPLAGILGNAGALPHYWRNLQRLRIEWCSTDEDYIVSLLLRHAETLEFLRLADLDFSTTGDWPDAFTRLSCKLPRLRTLELRGAFQRAKEIRMYSFPPGKGLTIGNWPDEALMHEVQEFVLHGTVGGIRSVVPPPHGFHLGEKFEQPDDKLEEYLQWWIG</sequence>
<keyword evidence="2" id="KW-1185">Reference proteome</keyword>
<name>A0AAW0DL24_9AGAR</name>
<accession>A0AAW0DL24</accession>
<reference evidence="1 2" key="1">
    <citation type="journal article" date="2024" name="J Genomics">
        <title>Draft genome sequencing and assembly of Favolaschia claudopus CIRM-BRFM 2984 isolated from oak limbs.</title>
        <authorList>
            <person name="Navarro D."/>
            <person name="Drula E."/>
            <person name="Chaduli D."/>
            <person name="Cazenave R."/>
            <person name="Ahrendt S."/>
            <person name="Wang J."/>
            <person name="Lipzen A."/>
            <person name="Daum C."/>
            <person name="Barry K."/>
            <person name="Grigoriev I.V."/>
            <person name="Favel A."/>
            <person name="Rosso M.N."/>
            <person name="Martin F."/>
        </authorList>
    </citation>
    <scope>NUCLEOTIDE SEQUENCE [LARGE SCALE GENOMIC DNA]</scope>
    <source>
        <strain evidence="1 2">CIRM-BRFM 2984</strain>
    </source>
</reference>
<proteinExistence type="predicted"/>